<feature type="region of interest" description="Disordered" evidence="1">
    <location>
        <begin position="29"/>
        <end position="68"/>
    </location>
</feature>
<reference evidence="2 3" key="1">
    <citation type="submission" date="2020-05" db="EMBL/GenBank/DDBJ databases">
        <authorList>
            <person name="Campoy J."/>
            <person name="Schneeberger K."/>
            <person name="Spophaly S."/>
        </authorList>
    </citation>
    <scope>NUCLEOTIDE SEQUENCE [LARGE SCALE GENOMIC DNA]</scope>
    <source>
        <strain evidence="2">PruArmRojPasFocal</strain>
    </source>
</reference>
<protein>
    <submittedName>
        <fullName evidence="2">Uncharacterized protein</fullName>
    </submittedName>
</protein>
<feature type="compositionally biased region" description="Low complexity" evidence="1">
    <location>
        <begin position="41"/>
        <end position="55"/>
    </location>
</feature>
<evidence type="ECO:0000313" key="3">
    <source>
        <dbReference type="Proteomes" id="UP000507222"/>
    </source>
</evidence>
<evidence type="ECO:0000313" key="2">
    <source>
        <dbReference type="EMBL" id="CAB4276458.1"/>
    </source>
</evidence>
<dbReference type="AlphaFoldDB" id="A0A6J5UR27"/>
<dbReference type="InterPro" id="IPR028322">
    <property type="entry name" value="PNRC-like_rgn"/>
</dbReference>
<name>A0A6J5UR27_PRUAR</name>
<evidence type="ECO:0000256" key="1">
    <source>
        <dbReference type="SAM" id="MobiDB-lite"/>
    </source>
</evidence>
<accession>A0A6J5UR27</accession>
<dbReference type="Pfam" id="PF15365">
    <property type="entry name" value="PNRC"/>
    <property type="match status" value="1"/>
</dbReference>
<organism evidence="2 3">
    <name type="scientific">Prunus armeniaca</name>
    <name type="common">Apricot</name>
    <name type="synonym">Armeniaca vulgaris</name>
    <dbReference type="NCBI Taxonomy" id="36596"/>
    <lineage>
        <taxon>Eukaryota</taxon>
        <taxon>Viridiplantae</taxon>
        <taxon>Streptophyta</taxon>
        <taxon>Embryophyta</taxon>
        <taxon>Tracheophyta</taxon>
        <taxon>Spermatophyta</taxon>
        <taxon>Magnoliopsida</taxon>
        <taxon>eudicotyledons</taxon>
        <taxon>Gunneridae</taxon>
        <taxon>Pentapetalae</taxon>
        <taxon>rosids</taxon>
        <taxon>fabids</taxon>
        <taxon>Rosales</taxon>
        <taxon>Rosaceae</taxon>
        <taxon>Amygdaloideae</taxon>
        <taxon>Amygdaleae</taxon>
        <taxon>Prunus</taxon>
    </lineage>
</organism>
<gene>
    <name evidence="2" type="ORF">CURHAP_LOCUS25561</name>
</gene>
<dbReference type="EMBL" id="CAEKDK010000004">
    <property type="protein sequence ID" value="CAB4276458.1"/>
    <property type="molecule type" value="Genomic_DNA"/>
</dbReference>
<sequence>MLSRSGGAIRRRPGTLYISSLGGERWAGPSYLNSPPPQALPMPHFLSSPSPSLSPAGECPPPTPNHSVESATMELLRMLNIEVDK</sequence>
<dbReference type="Proteomes" id="UP000507222">
    <property type="component" value="Unassembled WGS sequence"/>
</dbReference>
<dbReference type="GO" id="GO:0016071">
    <property type="term" value="P:mRNA metabolic process"/>
    <property type="evidence" value="ECO:0007669"/>
    <property type="project" value="UniProtKB-ARBA"/>
</dbReference>
<proteinExistence type="predicted"/>